<dbReference type="RefSeq" id="WP_354457773.1">
    <property type="nucleotide sequence ID" value="NZ_JBEWSZ010000001.1"/>
</dbReference>
<organism evidence="3 4">
    <name type="scientific">Mesorhizobium shangrilense</name>
    <dbReference type="NCBI Taxonomy" id="460060"/>
    <lineage>
        <taxon>Bacteria</taxon>
        <taxon>Pseudomonadati</taxon>
        <taxon>Pseudomonadota</taxon>
        <taxon>Alphaproteobacteria</taxon>
        <taxon>Hyphomicrobiales</taxon>
        <taxon>Phyllobacteriaceae</taxon>
        <taxon>Mesorhizobium</taxon>
    </lineage>
</organism>
<dbReference type="Proteomes" id="UP001548832">
    <property type="component" value="Unassembled WGS sequence"/>
</dbReference>
<sequence>MKKIVLAVATVLFASGMAFAGSDYYGSDHNHGFDQSNTGHHAMVSDSAHGVDPIGTESISTADSAPALGGNPYSGIPTISGQGVWGH</sequence>
<comment type="caution">
    <text evidence="3">The sequence shown here is derived from an EMBL/GenBank/DDBJ whole genome shotgun (WGS) entry which is preliminary data.</text>
</comment>
<reference evidence="3 4" key="1">
    <citation type="submission" date="2024-06" db="EMBL/GenBank/DDBJ databases">
        <authorList>
            <person name="Kim D.-U."/>
        </authorList>
    </citation>
    <scope>NUCLEOTIDE SEQUENCE [LARGE SCALE GENOMIC DNA]</scope>
    <source>
        <strain evidence="3 4">KACC15460</strain>
    </source>
</reference>
<evidence type="ECO:0000256" key="1">
    <source>
        <dbReference type="SAM" id="MobiDB-lite"/>
    </source>
</evidence>
<evidence type="ECO:0000313" key="3">
    <source>
        <dbReference type="EMBL" id="MET2825688.1"/>
    </source>
</evidence>
<evidence type="ECO:0000256" key="2">
    <source>
        <dbReference type="SAM" id="SignalP"/>
    </source>
</evidence>
<proteinExistence type="predicted"/>
<evidence type="ECO:0008006" key="5">
    <source>
        <dbReference type="Google" id="ProtNLM"/>
    </source>
</evidence>
<name>A0ABV2D896_9HYPH</name>
<feature type="region of interest" description="Disordered" evidence="1">
    <location>
        <begin position="36"/>
        <end position="87"/>
    </location>
</feature>
<protein>
    <recommendedName>
        <fullName evidence="5">DUF680 domain-containing protein</fullName>
    </recommendedName>
</protein>
<feature type="signal peptide" evidence="2">
    <location>
        <begin position="1"/>
        <end position="20"/>
    </location>
</feature>
<dbReference type="EMBL" id="JBEWSZ010000001">
    <property type="protein sequence ID" value="MET2825688.1"/>
    <property type="molecule type" value="Genomic_DNA"/>
</dbReference>
<accession>A0ABV2D896</accession>
<keyword evidence="4" id="KW-1185">Reference proteome</keyword>
<keyword evidence="2" id="KW-0732">Signal</keyword>
<feature type="chain" id="PRO_5045846772" description="DUF680 domain-containing protein" evidence="2">
    <location>
        <begin position="21"/>
        <end position="87"/>
    </location>
</feature>
<gene>
    <name evidence="3" type="ORF">ABVQ20_01720</name>
</gene>
<evidence type="ECO:0000313" key="4">
    <source>
        <dbReference type="Proteomes" id="UP001548832"/>
    </source>
</evidence>